<dbReference type="InterPro" id="IPR050674">
    <property type="entry name" value="Msh_Homeobox_Regulators"/>
</dbReference>
<keyword evidence="2" id="KW-0217">Developmental protein</keyword>
<dbReference type="GO" id="GO:0048598">
    <property type="term" value="P:embryonic morphogenesis"/>
    <property type="evidence" value="ECO:0007669"/>
    <property type="project" value="TreeGrafter"/>
</dbReference>
<reference evidence="8 9" key="1">
    <citation type="journal article" date="2017" name="Curr. Biol.">
        <title>Genome architecture and evolution of a unichromosomal asexual nematode.</title>
        <authorList>
            <person name="Fradin H."/>
            <person name="Zegar C."/>
            <person name="Gutwein M."/>
            <person name="Lucas J."/>
            <person name="Kovtun M."/>
            <person name="Corcoran D."/>
            <person name="Baugh L.R."/>
            <person name="Kiontke K."/>
            <person name="Gunsalus K."/>
            <person name="Fitch D.H."/>
            <person name="Piano F."/>
        </authorList>
    </citation>
    <scope>NUCLEOTIDE SEQUENCE [LARGE SCALE GENOMIC DNA]</scope>
    <source>
        <strain evidence="8">PF1309</strain>
    </source>
</reference>
<keyword evidence="4 5" id="KW-0238">DNA-binding</keyword>
<dbReference type="PANTHER" id="PTHR24338:SF0">
    <property type="entry name" value="MUSCLE SEGMENTATION HOMEOBOX"/>
    <property type="match status" value="1"/>
</dbReference>
<dbReference type="GO" id="GO:0000977">
    <property type="term" value="F:RNA polymerase II transcription regulatory region sequence-specific DNA binding"/>
    <property type="evidence" value="ECO:0007669"/>
    <property type="project" value="TreeGrafter"/>
</dbReference>
<dbReference type="EMBL" id="LIAE01007195">
    <property type="protein sequence ID" value="PAV81204.1"/>
    <property type="molecule type" value="Genomic_DNA"/>
</dbReference>
<dbReference type="GO" id="GO:0000981">
    <property type="term" value="F:DNA-binding transcription factor activity, RNA polymerase II-specific"/>
    <property type="evidence" value="ECO:0007669"/>
    <property type="project" value="TreeGrafter"/>
</dbReference>
<feature type="DNA-binding region" description="Homeobox" evidence="4">
    <location>
        <begin position="135"/>
        <end position="187"/>
    </location>
</feature>
<dbReference type="Gene3D" id="1.10.10.60">
    <property type="entry name" value="Homeodomain-like"/>
    <property type="match status" value="1"/>
</dbReference>
<evidence type="ECO:0000313" key="9">
    <source>
        <dbReference type="Proteomes" id="UP000218231"/>
    </source>
</evidence>
<keyword evidence="4 5" id="KW-0539">Nucleus</keyword>
<keyword evidence="9" id="KW-1185">Reference proteome</keyword>
<evidence type="ECO:0000259" key="7">
    <source>
        <dbReference type="PROSITE" id="PS50071"/>
    </source>
</evidence>
<comment type="caution">
    <text evidence="8">The sequence shown here is derived from an EMBL/GenBank/DDBJ whole genome shotgun (WGS) entry which is preliminary data.</text>
</comment>
<gene>
    <name evidence="8" type="ORF">WR25_14561</name>
</gene>
<evidence type="ECO:0000256" key="6">
    <source>
        <dbReference type="SAM" id="MobiDB-lite"/>
    </source>
</evidence>
<evidence type="ECO:0000256" key="5">
    <source>
        <dbReference type="RuleBase" id="RU000682"/>
    </source>
</evidence>
<evidence type="ECO:0000256" key="2">
    <source>
        <dbReference type="ARBA" id="ARBA00022473"/>
    </source>
</evidence>
<dbReference type="SMART" id="SM00389">
    <property type="entry name" value="HOX"/>
    <property type="match status" value="1"/>
</dbReference>
<dbReference type="PANTHER" id="PTHR24338">
    <property type="entry name" value="HOMEOBOX PROTEIN MSX"/>
    <property type="match status" value="1"/>
</dbReference>
<dbReference type="Proteomes" id="UP000218231">
    <property type="component" value="Unassembled WGS sequence"/>
</dbReference>
<dbReference type="AlphaFoldDB" id="A0A2A2L4Y0"/>
<dbReference type="OrthoDB" id="6159439at2759"/>
<comment type="similarity">
    <text evidence="3">Belongs to the Msh homeobox family.</text>
</comment>
<accession>A0A2A2L4Y0</accession>
<dbReference type="CDD" id="cd00086">
    <property type="entry name" value="homeodomain"/>
    <property type="match status" value="1"/>
</dbReference>
<evidence type="ECO:0000256" key="3">
    <source>
        <dbReference type="ARBA" id="ARBA00038425"/>
    </source>
</evidence>
<name>A0A2A2L4Y0_9BILA</name>
<dbReference type="InterPro" id="IPR001356">
    <property type="entry name" value="HD"/>
</dbReference>
<sequence length="190" mass="21371">MFSVESILDQNHAISKPTALSPILQSPEIMNNLIPQLNASLLQTPTLQPHLISPYQFNFTNPFDPTVLFLNQAGLPHLPISDSSPESSGSSPNQIANLTWPTSNSSDTRSESPLSEEAKMRIGLSKCMLRKHKNNRKPRTPFSSQQLLALEHKFRQKQYLSIAERAEFSASLKLTETQCKIWFQEKLNIA</sequence>
<evidence type="ECO:0000313" key="8">
    <source>
        <dbReference type="EMBL" id="PAV81204.1"/>
    </source>
</evidence>
<protein>
    <recommendedName>
        <fullName evidence="7">Homeobox domain-containing protein</fullName>
    </recommendedName>
</protein>
<feature type="domain" description="Homeobox" evidence="7">
    <location>
        <begin position="133"/>
        <end position="186"/>
    </location>
</feature>
<dbReference type="Pfam" id="PF00046">
    <property type="entry name" value="Homeodomain"/>
    <property type="match status" value="1"/>
</dbReference>
<dbReference type="GO" id="GO:0005634">
    <property type="term" value="C:nucleus"/>
    <property type="evidence" value="ECO:0007669"/>
    <property type="project" value="UniProtKB-SubCell"/>
</dbReference>
<dbReference type="SUPFAM" id="SSF46689">
    <property type="entry name" value="Homeodomain-like"/>
    <property type="match status" value="1"/>
</dbReference>
<dbReference type="PROSITE" id="PS50071">
    <property type="entry name" value="HOMEOBOX_2"/>
    <property type="match status" value="1"/>
</dbReference>
<feature type="compositionally biased region" description="Low complexity" evidence="6">
    <location>
        <begin position="80"/>
        <end position="92"/>
    </location>
</feature>
<evidence type="ECO:0000256" key="1">
    <source>
        <dbReference type="ARBA" id="ARBA00004123"/>
    </source>
</evidence>
<proteinExistence type="inferred from homology"/>
<dbReference type="STRING" id="2018661.A0A2A2L4Y0"/>
<organism evidence="8 9">
    <name type="scientific">Diploscapter pachys</name>
    <dbReference type="NCBI Taxonomy" id="2018661"/>
    <lineage>
        <taxon>Eukaryota</taxon>
        <taxon>Metazoa</taxon>
        <taxon>Ecdysozoa</taxon>
        <taxon>Nematoda</taxon>
        <taxon>Chromadorea</taxon>
        <taxon>Rhabditida</taxon>
        <taxon>Rhabditina</taxon>
        <taxon>Rhabditomorpha</taxon>
        <taxon>Rhabditoidea</taxon>
        <taxon>Rhabditidae</taxon>
        <taxon>Diploscapter</taxon>
    </lineage>
</organism>
<feature type="region of interest" description="Disordered" evidence="6">
    <location>
        <begin position="80"/>
        <end position="116"/>
    </location>
</feature>
<keyword evidence="4 5" id="KW-0371">Homeobox</keyword>
<feature type="compositionally biased region" description="Polar residues" evidence="6">
    <location>
        <begin position="93"/>
        <end position="113"/>
    </location>
</feature>
<comment type="subcellular location">
    <subcellularLocation>
        <location evidence="1 4 5">Nucleus</location>
    </subcellularLocation>
</comment>
<evidence type="ECO:0000256" key="4">
    <source>
        <dbReference type="PROSITE-ProRule" id="PRU00108"/>
    </source>
</evidence>
<dbReference type="InterPro" id="IPR009057">
    <property type="entry name" value="Homeodomain-like_sf"/>
</dbReference>